<dbReference type="Pfam" id="PF01984">
    <property type="entry name" value="dsDNA_bind"/>
    <property type="match status" value="1"/>
</dbReference>
<dbReference type="InterPro" id="IPR036883">
    <property type="entry name" value="PDCD5-like_sf"/>
</dbReference>
<dbReference type="Gene3D" id="1.10.8.140">
    <property type="entry name" value="PDCD5-like"/>
    <property type="match status" value="1"/>
</dbReference>
<dbReference type="PANTHER" id="PTHR10840">
    <property type="entry name" value="PROGRAMMED CELL DEATH PROTEIN 5"/>
    <property type="match status" value="1"/>
</dbReference>
<evidence type="ECO:0000313" key="2">
    <source>
        <dbReference type="EMBL" id="DAD31402.1"/>
    </source>
</evidence>
<dbReference type="GO" id="GO:0003677">
    <property type="term" value="F:DNA binding"/>
    <property type="evidence" value="ECO:0007669"/>
    <property type="project" value="InterPro"/>
</dbReference>
<keyword evidence="3" id="KW-1185">Reference proteome</keyword>
<name>A0A822YG48_NELNU</name>
<sequence length="44" mass="5086">MGQIVEKVSEERLISLLESINNRTVKQTKVMIQRRWSVLDSGGR</sequence>
<dbReference type="Proteomes" id="UP000607653">
    <property type="component" value="Unassembled WGS sequence"/>
</dbReference>
<evidence type="ECO:0000256" key="1">
    <source>
        <dbReference type="ARBA" id="ARBA00010490"/>
    </source>
</evidence>
<organism evidence="2 3">
    <name type="scientific">Nelumbo nucifera</name>
    <name type="common">Sacred lotus</name>
    <dbReference type="NCBI Taxonomy" id="4432"/>
    <lineage>
        <taxon>Eukaryota</taxon>
        <taxon>Viridiplantae</taxon>
        <taxon>Streptophyta</taxon>
        <taxon>Embryophyta</taxon>
        <taxon>Tracheophyta</taxon>
        <taxon>Spermatophyta</taxon>
        <taxon>Magnoliopsida</taxon>
        <taxon>Proteales</taxon>
        <taxon>Nelumbonaceae</taxon>
        <taxon>Nelumbo</taxon>
    </lineage>
</organism>
<gene>
    <name evidence="2" type="ORF">HUJ06_010253</name>
</gene>
<comment type="caution">
    <text evidence="2">The sequence shown here is derived from an EMBL/GenBank/DDBJ whole genome shotgun (WGS) entry which is preliminary data.</text>
</comment>
<dbReference type="AlphaFoldDB" id="A0A822YG48"/>
<comment type="similarity">
    <text evidence="1">Belongs to the PDCD5 family.</text>
</comment>
<dbReference type="SUPFAM" id="SSF46950">
    <property type="entry name" value="Double-stranded DNA-binding domain"/>
    <property type="match status" value="1"/>
</dbReference>
<protein>
    <submittedName>
        <fullName evidence="2">Uncharacterized protein</fullName>
    </submittedName>
</protein>
<accession>A0A822YG48</accession>
<evidence type="ECO:0000313" key="3">
    <source>
        <dbReference type="Proteomes" id="UP000607653"/>
    </source>
</evidence>
<dbReference type="EMBL" id="DUZY01000003">
    <property type="protein sequence ID" value="DAD31402.1"/>
    <property type="molecule type" value="Genomic_DNA"/>
</dbReference>
<proteinExistence type="inferred from homology"/>
<dbReference type="PANTHER" id="PTHR10840:SF0">
    <property type="entry name" value="PROGRAMMED CELL DEATH PROTEIN 5"/>
    <property type="match status" value="1"/>
</dbReference>
<dbReference type="InterPro" id="IPR002836">
    <property type="entry name" value="PDCD5-like"/>
</dbReference>
<reference evidence="2 3" key="1">
    <citation type="journal article" date="2020" name="Mol. Biol. Evol.">
        <title>Distinct Expression and Methylation Patterns for Genes with Different Fates following a Single Whole-Genome Duplication in Flowering Plants.</title>
        <authorList>
            <person name="Shi T."/>
            <person name="Rahmani R.S."/>
            <person name="Gugger P.F."/>
            <person name="Wang M."/>
            <person name="Li H."/>
            <person name="Zhang Y."/>
            <person name="Li Z."/>
            <person name="Wang Q."/>
            <person name="Van de Peer Y."/>
            <person name="Marchal K."/>
            <person name="Chen J."/>
        </authorList>
    </citation>
    <scope>NUCLEOTIDE SEQUENCE [LARGE SCALE GENOMIC DNA]</scope>
    <source>
        <tissue evidence="2">Leaf</tissue>
    </source>
</reference>